<dbReference type="InterPro" id="IPR003849">
    <property type="entry name" value="Preprotein_translocase_YajC"/>
</dbReference>
<evidence type="ECO:0000256" key="9">
    <source>
        <dbReference type="ARBA" id="ARBA00023136"/>
    </source>
</evidence>
<dbReference type="Proteomes" id="UP000199230">
    <property type="component" value="Unassembled WGS sequence"/>
</dbReference>
<keyword evidence="12" id="KW-1185">Reference proteome</keyword>
<proteinExistence type="inferred from homology"/>
<dbReference type="OrthoDB" id="9800132at2"/>
<dbReference type="PRINTS" id="PR01853">
    <property type="entry name" value="YAJCTRNLCASE"/>
</dbReference>
<evidence type="ECO:0000256" key="6">
    <source>
        <dbReference type="ARBA" id="ARBA00022927"/>
    </source>
</evidence>
<dbReference type="RefSeq" id="WP_093313095.1">
    <property type="nucleotide sequence ID" value="NZ_FNPV01000005.1"/>
</dbReference>
<dbReference type="SMART" id="SM01323">
    <property type="entry name" value="YajC"/>
    <property type="match status" value="1"/>
</dbReference>
<reference evidence="11 12" key="1">
    <citation type="submission" date="2016-10" db="EMBL/GenBank/DDBJ databases">
        <authorList>
            <person name="de Groot N.N."/>
        </authorList>
    </citation>
    <scope>NUCLEOTIDE SEQUENCE [LARGE SCALE GENOMIC DNA]</scope>
    <source>
        <strain evidence="11 12">APO</strain>
    </source>
</reference>
<evidence type="ECO:0000256" key="5">
    <source>
        <dbReference type="ARBA" id="ARBA00022692"/>
    </source>
</evidence>
<keyword evidence="9 10" id="KW-0472">Membrane</keyword>
<dbReference type="Pfam" id="PF02699">
    <property type="entry name" value="YajC"/>
    <property type="match status" value="1"/>
</dbReference>
<organism evidence="11 12">
    <name type="scientific">Tindallia californiensis</name>
    <dbReference type="NCBI Taxonomy" id="159292"/>
    <lineage>
        <taxon>Bacteria</taxon>
        <taxon>Bacillati</taxon>
        <taxon>Bacillota</taxon>
        <taxon>Clostridia</taxon>
        <taxon>Peptostreptococcales</taxon>
        <taxon>Tindalliaceae</taxon>
        <taxon>Tindallia</taxon>
    </lineage>
</organism>
<evidence type="ECO:0000256" key="2">
    <source>
        <dbReference type="ARBA" id="ARBA00006742"/>
    </source>
</evidence>
<comment type="subcellular location">
    <subcellularLocation>
        <location evidence="1">Cell membrane</location>
        <topology evidence="1">Single-pass membrane protein</topology>
    </subcellularLocation>
</comment>
<dbReference type="GO" id="GO:0005886">
    <property type="term" value="C:plasma membrane"/>
    <property type="evidence" value="ECO:0007669"/>
    <property type="project" value="UniProtKB-SubCell"/>
</dbReference>
<accession>A0A1H3NEA1</accession>
<keyword evidence="4" id="KW-1003">Cell membrane</keyword>
<keyword evidence="5 10" id="KW-0812">Transmembrane</keyword>
<keyword evidence="7 10" id="KW-1133">Transmembrane helix</keyword>
<evidence type="ECO:0000256" key="7">
    <source>
        <dbReference type="ARBA" id="ARBA00022989"/>
    </source>
</evidence>
<dbReference type="NCBIfam" id="TIGR00739">
    <property type="entry name" value="yajC"/>
    <property type="match status" value="1"/>
</dbReference>
<dbReference type="PANTHER" id="PTHR33909:SF1">
    <property type="entry name" value="SEC TRANSLOCON ACCESSORY COMPLEX SUBUNIT YAJC"/>
    <property type="match status" value="1"/>
</dbReference>
<evidence type="ECO:0000256" key="1">
    <source>
        <dbReference type="ARBA" id="ARBA00004162"/>
    </source>
</evidence>
<name>A0A1H3NEA1_9FIRM</name>
<sequence length="96" mass="10647">MQFSGLIIPLGFLAIFYFLIIKPQKAKEKKIKLMRENLKVGDEVVTIGGIFGKVAKVKEDMITIEVGADKTKLTMAKWSVGNLVNENDEESSGKSE</sequence>
<dbReference type="PANTHER" id="PTHR33909">
    <property type="entry name" value="SEC TRANSLOCON ACCESSORY COMPLEX SUBUNIT YAJC"/>
    <property type="match status" value="1"/>
</dbReference>
<evidence type="ECO:0000313" key="12">
    <source>
        <dbReference type="Proteomes" id="UP000199230"/>
    </source>
</evidence>
<comment type="similarity">
    <text evidence="2">Belongs to the YajC family.</text>
</comment>
<feature type="transmembrane region" description="Helical" evidence="10">
    <location>
        <begin position="6"/>
        <end position="22"/>
    </location>
</feature>
<evidence type="ECO:0000313" key="11">
    <source>
        <dbReference type="EMBL" id="SDY87178.1"/>
    </source>
</evidence>
<keyword evidence="6" id="KW-0653">Protein transport</keyword>
<gene>
    <name evidence="11" type="ORF">SAMN05192546_10578</name>
</gene>
<dbReference type="GO" id="GO:0015031">
    <property type="term" value="P:protein transport"/>
    <property type="evidence" value="ECO:0007669"/>
    <property type="project" value="UniProtKB-KW"/>
</dbReference>
<protein>
    <submittedName>
        <fullName evidence="11">Preprotein translocase subunit YajC</fullName>
    </submittedName>
</protein>
<evidence type="ECO:0000256" key="8">
    <source>
        <dbReference type="ARBA" id="ARBA00023010"/>
    </source>
</evidence>
<evidence type="ECO:0000256" key="3">
    <source>
        <dbReference type="ARBA" id="ARBA00022448"/>
    </source>
</evidence>
<dbReference type="EMBL" id="FNPV01000005">
    <property type="protein sequence ID" value="SDY87178.1"/>
    <property type="molecule type" value="Genomic_DNA"/>
</dbReference>
<evidence type="ECO:0000256" key="4">
    <source>
        <dbReference type="ARBA" id="ARBA00022475"/>
    </source>
</evidence>
<evidence type="ECO:0000256" key="10">
    <source>
        <dbReference type="SAM" id="Phobius"/>
    </source>
</evidence>
<keyword evidence="3" id="KW-0813">Transport</keyword>
<keyword evidence="8" id="KW-0811">Translocation</keyword>
<dbReference type="STRING" id="159292.SAMN05192546_10578"/>
<dbReference type="AlphaFoldDB" id="A0A1H3NEA1"/>